<reference evidence="3" key="1">
    <citation type="submission" date="2022-06" db="EMBL/GenBank/DDBJ databases">
        <title>A novel DMS-producing enzyme.</title>
        <authorList>
            <person name="Zhang Y."/>
        </authorList>
    </citation>
    <scope>NUCLEOTIDE SEQUENCE</scope>
    <source>
        <strain evidence="3">RT37</strain>
    </source>
</reference>
<dbReference type="PANTHER" id="PTHR42879">
    <property type="entry name" value="3-OXOACYL-(ACYL-CARRIER-PROTEIN) REDUCTASE"/>
    <property type="match status" value="1"/>
</dbReference>
<comment type="similarity">
    <text evidence="1">Belongs to the short-chain dehydrogenases/reductases (SDR) family.</text>
</comment>
<dbReference type="FunFam" id="3.40.50.720:FF:000084">
    <property type="entry name" value="Short-chain dehydrogenase reductase"/>
    <property type="match status" value="1"/>
</dbReference>
<dbReference type="InterPro" id="IPR057326">
    <property type="entry name" value="KR_dom"/>
</dbReference>
<dbReference type="AlphaFoldDB" id="A0AAU7KIC4"/>
<dbReference type="Pfam" id="PF13561">
    <property type="entry name" value="adh_short_C2"/>
    <property type="match status" value="1"/>
</dbReference>
<gene>
    <name evidence="3" type="ORF">NFG58_00380</name>
</gene>
<feature type="domain" description="Ketoreductase" evidence="2">
    <location>
        <begin position="4"/>
        <end position="205"/>
    </location>
</feature>
<dbReference type="Gene3D" id="3.40.50.720">
    <property type="entry name" value="NAD(P)-binding Rossmann-like Domain"/>
    <property type="match status" value="1"/>
</dbReference>
<evidence type="ECO:0000259" key="2">
    <source>
        <dbReference type="SMART" id="SM00822"/>
    </source>
</evidence>
<dbReference type="SMART" id="SM00822">
    <property type="entry name" value="PKS_KR"/>
    <property type="match status" value="1"/>
</dbReference>
<dbReference type="InterPro" id="IPR036291">
    <property type="entry name" value="NAD(P)-bd_dom_sf"/>
</dbReference>
<dbReference type="SUPFAM" id="SSF51735">
    <property type="entry name" value="NAD(P)-binding Rossmann-fold domains"/>
    <property type="match status" value="1"/>
</dbReference>
<evidence type="ECO:0000313" key="3">
    <source>
        <dbReference type="EMBL" id="XBO71212.1"/>
    </source>
</evidence>
<dbReference type="PANTHER" id="PTHR42879:SF2">
    <property type="entry name" value="3-OXOACYL-[ACYL-CARRIER-PROTEIN] REDUCTASE FABG"/>
    <property type="match status" value="1"/>
</dbReference>
<organism evidence="3">
    <name type="scientific">Halomonas sp. RT37</name>
    <dbReference type="NCBI Taxonomy" id="2950872"/>
    <lineage>
        <taxon>Bacteria</taxon>
        <taxon>Pseudomonadati</taxon>
        <taxon>Pseudomonadota</taxon>
        <taxon>Gammaproteobacteria</taxon>
        <taxon>Oceanospirillales</taxon>
        <taxon>Halomonadaceae</taxon>
        <taxon>Halomonas</taxon>
    </lineage>
</organism>
<name>A0AAU7KIC4_9GAMM</name>
<sequence>MSGRVALVTGGSRNIGRAVALGLAEQGADVVIIASHHGQAMDDTLAEIEALGRQGLGLAADIADPEAVDAAVASVGERFGRLDSLVCCAAIRPHQPFAELTFDDWRRVMAVNLDGPFLAARACLPLLLASDQAAIVTFGGVSAHLGAAERANVIASKMGVVGLTRALAVEYGERGVTANCIVPGQIDTERAAGSSPPRLSGGKGPLVGRLGKPEEVAALVCHLVGPAGRYSTGQTFHLNGGSYLG</sequence>
<dbReference type="CDD" id="cd05233">
    <property type="entry name" value="SDR_c"/>
    <property type="match status" value="1"/>
</dbReference>
<dbReference type="RefSeq" id="WP_348827382.1">
    <property type="nucleotide sequence ID" value="NZ_CP098827.1"/>
</dbReference>
<dbReference type="EMBL" id="CP098827">
    <property type="protein sequence ID" value="XBO71212.1"/>
    <property type="molecule type" value="Genomic_DNA"/>
</dbReference>
<dbReference type="InterPro" id="IPR002347">
    <property type="entry name" value="SDR_fam"/>
</dbReference>
<dbReference type="PRINTS" id="PR00081">
    <property type="entry name" value="GDHRDH"/>
</dbReference>
<dbReference type="InterPro" id="IPR050259">
    <property type="entry name" value="SDR"/>
</dbReference>
<evidence type="ECO:0000256" key="1">
    <source>
        <dbReference type="ARBA" id="ARBA00006484"/>
    </source>
</evidence>
<protein>
    <submittedName>
        <fullName evidence="3">SDR family oxidoreductase</fullName>
    </submittedName>
</protein>
<proteinExistence type="inferred from homology"/>
<accession>A0AAU7KIC4</accession>